<dbReference type="EMBL" id="JOKN01000020">
    <property type="protein sequence ID" value="KEQ56398.1"/>
    <property type="molecule type" value="Genomic_DNA"/>
</dbReference>
<accession>A0A081RMH5</accession>
<organism evidence="2 3">
    <name type="scientific">Marine Group I thaumarchaeote SCGC AAA799-N04</name>
    <dbReference type="NCBI Taxonomy" id="1502293"/>
    <lineage>
        <taxon>Archaea</taxon>
        <taxon>Nitrososphaerota</taxon>
        <taxon>Marine Group I</taxon>
    </lineage>
</organism>
<keyword evidence="3" id="KW-1185">Reference proteome</keyword>
<feature type="transmembrane region" description="Helical" evidence="1">
    <location>
        <begin position="202"/>
        <end position="224"/>
    </location>
</feature>
<reference evidence="2 3" key="1">
    <citation type="submission" date="2014-06" db="EMBL/GenBank/DDBJ databases">
        <authorList>
            <person name="Ngugi D.K."/>
            <person name="Blom J."/>
            <person name="Alam I."/>
            <person name="Rashid M."/>
            <person name="Ba Alawi W."/>
            <person name="Zhang G."/>
            <person name="Hikmawan T."/>
            <person name="Guan Y."/>
            <person name="Antunes A."/>
            <person name="Siam R."/>
            <person name="ElDorry H."/>
            <person name="Bajic V."/>
            <person name="Stingl U."/>
        </authorList>
    </citation>
    <scope>NUCLEOTIDE SEQUENCE [LARGE SCALE GENOMIC DNA]</scope>
    <source>
        <strain evidence="2">SCGC AAA799-N04</strain>
    </source>
</reference>
<sequence>MGSTLLDDVNKLLEMKVGDIPRLEHIKRTLEQKNASYASDRAYLQKLVNQYLTNTSQKKIIKEETSESEDVNSSNEETTNSQFCGICGNKLQSENNFCPKCGSITSNNEKYQERPNKISHISQTKFQRGPEWKNLSTTTVLAVILGIFGIEGVGHFYVGKIAKGIGFLLGAWILFAIGYGIITSAQAGAFGYSHSSLVGYHTSIILIAIGCFIGVIVMFVWQIFDSRKLCRYYNDYLEKNGKKPW</sequence>
<protein>
    <submittedName>
        <fullName evidence="2">TM2 domain protein</fullName>
    </submittedName>
</protein>
<keyword evidence="1" id="KW-0812">Transmembrane</keyword>
<gene>
    <name evidence="2" type="ORF">AAA799N04_01170</name>
</gene>
<evidence type="ECO:0000256" key="1">
    <source>
        <dbReference type="SAM" id="Phobius"/>
    </source>
</evidence>
<name>A0A081RMH5_9ARCH</name>
<evidence type="ECO:0000313" key="2">
    <source>
        <dbReference type="EMBL" id="KEQ56398.1"/>
    </source>
</evidence>
<feature type="transmembrane region" description="Helical" evidence="1">
    <location>
        <begin position="165"/>
        <end position="182"/>
    </location>
</feature>
<feature type="transmembrane region" description="Helical" evidence="1">
    <location>
        <begin position="140"/>
        <end position="158"/>
    </location>
</feature>
<proteinExistence type="predicted"/>
<dbReference type="AlphaFoldDB" id="A0A081RMH5"/>
<keyword evidence="1" id="KW-1133">Transmembrane helix</keyword>
<dbReference type="Proteomes" id="UP000028059">
    <property type="component" value="Unassembled WGS sequence"/>
</dbReference>
<comment type="caution">
    <text evidence="2">The sequence shown here is derived from an EMBL/GenBank/DDBJ whole genome shotgun (WGS) entry which is preliminary data.</text>
</comment>
<evidence type="ECO:0000313" key="3">
    <source>
        <dbReference type="Proteomes" id="UP000028059"/>
    </source>
</evidence>
<keyword evidence="1" id="KW-0472">Membrane</keyword>